<dbReference type="EMBL" id="NIQC01000048">
    <property type="protein sequence ID" value="OWZ82712.1"/>
    <property type="molecule type" value="Genomic_DNA"/>
</dbReference>
<keyword evidence="6" id="KW-1185">Reference proteome</keyword>
<comment type="caution">
    <text evidence="5">The sequence shown here is derived from an EMBL/GenBank/DDBJ whole genome shotgun (WGS) entry which is preliminary data.</text>
</comment>
<accession>A0A226BVC7</accession>
<dbReference type="InterPro" id="IPR001845">
    <property type="entry name" value="HTH_ArsR_DNA-bd_dom"/>
</dbReference>
<feature type="domain" description="HTH arsR-type" evidence="4">
    <location>
        <begin position="2"/>
        <end position="95"/>
    </location>
</feature>
<dbReference type="InterPro" id="IPR036388">
    <property type="entry name" value="WH-like_DNA-bd_sf"/>
</dbReference>
<dbReference type="GO" id="GO:0003700">
    <property type="term" value="F:DNA-binding transcription factor activity"/>
    <property type="evidence" value="ECO:0007669"/>
    <property type="project" value="InterPro"/>
</dbReference>
<dbReference type="InterPro" id="IPR036390">
    <property type="entry name" value="WH_DNA-bd_sf"/>
</dbReference>
<dbReference type="PRINTS" id="PR00778">
    <property type="entry name" value="HTHARSR"/>
</dbReference>
<organism evidence="5 6">
    <name type="scientific">Natranaerobius trueperi</name>
    <dbReference type="NCBI Taxonomy" id="759412"/>
    <lineage>
        <taxon>Bacteria</taxon>
        <taxon>Bacillati</taxon>
        <taxon>Bacillota</taxon>
        <taxon>Clostridia</taxon>
        <taxon>Natranaerobiales</taxon>
        <taxon>Natranaerobiaceae</taxon>
        <taxon>Natranaerobius</taxon>
    </lineage>
</organism>
<dbReference type="PANTHER" id="PTHR43132">
    <property type="entry name" value="ARSENICAL RESISTANCE OPERON REPRESSOR ARSR-RELATED"/>
    <property type="match status" value="1"/>
</dbReference>
<dbReference type="AlphaFoldDB" id="A0A226BVC7"/>
<dbReference type="InterPro" id="IPR051011">
    <property type="entry name" value="Metal_resp_trans_reg"/>
</dbReference>
<sequence length="95" mass="10936">MLSEKEINNMSEIFKVLGDPTRIKILYALEQEELCVCDLAISLNMKVSAVSHQLRLLKKASLVKSNRSGKYVYYQIDDEHVEALFSRALEHVQHD</sequence>
<dbReference type="OrthoDB" id="9794330at2"/>
<evidence type="ECO:0000313" key="5">
    <source>
        <dbReference type="EMBL" id="OWZ82712.1"/>
    </source>
</evidence>
<proteinExistence type="predicted"/>
<keyword evidence="2" id="KW-0238">DNA-binding</keyword>
<dbReference type="SMART" id="SM00418">
    <property type="entry name" value="HTH_ARSR"/>
    <property type="match status" value="1"/>
</dbReference>
<dbReference type="Gene3D" id="1.10.10.10">
    <property type="entry name" value="Winged helix-like DNA-binding domain superfamily/Winged helix DNA-binding domain"/>
    <property type="match status" value="1"/>
</dbReference>
<evidence type="ECO:0000256" key="2">
    <source>
        <dbReference type="ARBA" id="ARBA00023125"/>
    </source>
</evidence>
<dbReference type="Proteomes" id="UP000214588">
    <property type="component" value="Unassembled WGS sequence"/>
</dbReference>
<name>A0A226BVC7_9FIRM</name>
<evidence type="ECO:0000256" key="3">
    <source>
        <dbReference type="ARBA" id="ARBA00023163"/>
    </source>
</evidence>
<dbReference type="InterPro" id="IPR011991">
    <property type="entry name" value="ArsR-like_HTH"/>
</dbReference>
<evidence type="ECO:0000256" key="1">
    <source>
        <dbReference type="ARBA" id="ARBA00023015"/>
    </source>
</evidence>
<dbReference type="PANTHER" id="PTHR43132:SF6">
    <property type="entry name" value="HTH-TYPE TRANSCRIPTIONAL REPRESSOR CZRA"/>
    <property type="match status" value="1"/>
</dbReference>
<dbReference type="NCBIfam" id="NF033788">
    <property type="entry name" value="HTH_metalloreg"/>
    <property type="match status" value="1"/>
</dbReference>
<keyword evidence="3" id="KW-0804">Transcription</keyword>
<protein>
    <submittedName>
        <fullName evidence="5">Transcriptional regulator</fullName>
    </submittedName>
</protein>
<keyword evidence="1" id="KW-0805">Transcription regulation</keyword>
<reference evidence="5 6" key="1">
    <citation type="submission" date="2017-06" db="EMBL/GenBank/DDBJ databases">
        <title>Draft Genome Sequence of Natranaerobius trueperi halophilic, alkalithermophilic bacteria from soda lakes.</title>
        <authorList>
            <person name="Zhao B."/>
        </authorList>
    </citation>
    <scope>NUCLEOTIDE SEQUENCE [LARGE SCALE GENOMIC DNA]</scope>
    <source>
        <strain evidence="5 6">DSM 18760</strain>
    </source>
</reference>
<dbReference type="PROSITE" id="PS50987">
    <property type="entry name" value="HTH_ARSR_2"/>
    <property type="match status" value="1"/>
</dbReference>
<dbReference type="Pfam" id="PF01022">
    <property type="entry name" value="HTH_5"/>
    <property type="match status" value="1"/>
</dbReference>
<dbReference type="CDD" id="cd00090">
    <property type="entry name" value="HTH_ARSR"/>
    <property type="match status" value="1"/>
</dbReference>
<dbReference type="SUPFAM" id="SSF46785">
    <property type="entry name" value="Winged helix' DNA-binding domain"/>
    <property type="match status" value="1"/>
</dbReference>
<evidence type="ECO:0000313" key="6">
    <source>
        <dbReference type="Proteomes" id="UP000214588"/>
    </source>
</evidence>
<dbReference type="GO" id="GO:0003677">
    <property type="term" value="F:DNA binding"/>
    <property type="evidence" value="ECO:0007669"/>
    <property type="project" value="UniProtKB-KW"/>
</dbReference>
<evidence type="ECO:0000259" key="4">
    <source>
        <dbReference type="PROSITE" id="PS50987"/>
    </source>
</evidence>
<gene>
    <name evidence="5" type="ORF">CDO51_12630</name>
</gene>